<sequence>MYENIFIPNYTYFKAEDLERLYSIYTVALLGEEISEVERKETIAKMSKIQQELNIRKGKEAEA</sequence>
<proteinExistence type="predicted"/>
<dbReference type="AlphaFoldDB" id="A0A6H1Z786"/>
<evidence type="ECO:0000313" key="2">
    <source>
        <dbReference type="EMBL" id="QJB05022.1"/>
    </source>
</evidence>
<evidence type="ECO:0000313" key="1">
    <source>
        <dbReference type="EMBL" id="QJA43322.1"/>
    </source>
</evidence>
<dbReference type="EMBL" id="MT143893">
    <property type="protein sequence ID" value="QJB05022.1"/>
    <property type="molecule type" value="Genomic_DNA"/>
</dbReference>
<reference evidence="1" key="1">
    <citation type="submission" date="2020-03" db="EMBL/GenBank/DDBJ databases">
        <title>The deep terrestrial virosphere.</title>
        <authorList>
            <person name="Holmfeldt K."/>
            <person name="Nilsson E."/>
            <person name="Simone D."/>
            <person name="Lopez-Fernandez M."/>
            <person name="Wu X."/>
            <person name="de Brujin I."/>
            <person name="Lundin D."/>
            <person name="Andersson A."/>
            <person name="Bertilsson S."/>
            <person name="Dopson M."/>
        </authorList>
    </citation>
    <scope>NUCLEOTIDE SEQUENCE</scope>
    <source>
        <strain evidence="1">MM171A00247</strain>
        <strain evidence="2">MM171B00144</strain>
    </source>
</reference>
<dbReference type="EMBL" id="MT143700">
    <property type="protein sequence ID" value="QJA43322.1"/>
    <property type="molecule type" value="Genomic_DNA"/>
</dbReference>
<gene>
    <name evidence="1" type="ORF">MM171A00247_0036</name>
    <name evidence="2" type="ORF">MM171B00144_0061</name>
</gene>
<organism evidence="1">
    <name type="scientific">viral metagenome</name>
    <dbReference type="NCBI Taxonomy" id="1070528"/>
    <lineage>
        <taxon>unclassified sequences</taxon>
        <taxon>metagenomes</taxon>
        <taxon>organismal metagenomes</taxon>
    </lineage>
</organism>
<protein>
    <submittedName>
        <fullName evidence="1">Uncharacterized protein</fullName>
    </submittedName>
</protein>
<accession>A0A6H1Z786</accession>
<name>A0A6H1Z786_9ZZZZ</name>